<dbReference type="Gene3D" id="3.10.290.10">
    <property type="entry name" value="RNA-binding S4 domain"/>
    <property type="match status" value="1"/>
</dbReference>
<dbReference type="PANTHER" id="PTHR32319">
    <property type="entry name" value="BACTERIAL HEMOLYSIN-LIKE PROTEIN"/>
    <property type="match status" value="1"/>
</dbReference>
<proteinExistence type="inferred from homology"/>
<dbReference type="Pfam" id="PF01479">
    <property type="entry name" value="S4"/>
    <property type="match status" value="1"/>
</dbReference>
<dbReference type="InterPro" id="IPR036986">
    <property type="entry name" value="S4_RNA-bd_sf"/>
</dbReference>
<feature type="domain" description="RNA-binding S4" evidence="3">
    <location>
        <begin position="4"/>
        <end position="66"/>
    </location>
</feature>
<dbReference type="CDD" id="cd00165">
    <property type="entry name" value="S4"/>
    <property type="match status" value="1"/>
</dbReference>
<dbReference type="InterPro" id="IPR029063">
    <property type="entry name" value="SAM-dependent_MTases_sf"/>
</dbReference>
<keyword evidence="1" id="KW-0694">RNA-binding</keyword>
<comment type="similarity">
    <text evidence="2">Belongs to the TlyA family.</text>
</comment>
<sequence>MTRRPLDTELMRRDLVSTRSRARELIRAGQVLVGGAIAVKPTRMVAPGDPVVVSKSRRKFVSRGGEKLDAALNAFQIEITGKRVIDVGASTGGFSDCVLQRGAQEVVAIDVGYGQLDQGIRNHPRVHVFERTNVRYIEAADVGGSGDLVVADLSFISLRTVLPSLVDLCGNRGDLLMLVKPQFEADRVEAARGQGIIRSPDVWFQVLEKVSGCVSDSGFGIMAVMPSPLRGASGNTEFFMHSRAGTEDAVQVAAAITKAITDAKGEATS</sequence>
<dbReference type="InterPro" id="IPR047048">
    <property type="entry name" value="TlyA"/>
</dbReference>
<evidence type="ECO:0000256" key="1">
    <source>
        <dbReference type="ARBA" id="ARBA00022884"/>
    </source>
</evidence>
<dbReference type="PROSITE" id="PS50889">
    <property type="entry name" value="S4"/>
    <property type="match status" value="1"/>
</dbReference>
<gene>
    <name evidence="4" type="ORF">METZ01_LOCUS18839</name>
</gene>
<dbReference type="Gene3D" id="3.40.50.150">
    <property type="entry name" value="Vaccinia Virus protein VP39"/>
    <property type="match status" value="1"/>
</dbReference>
<reference evidence="4" key="1">
    <citation type="submission" date="2018-05" db="EMBL/GenBank/DDBJ databases">
        <authorList>
            <person name="Lanie J.A."/>
            <person name="Ng W.-L."/>
            <person name="Kazmierczak K.M."/>
            <person name="Andrzejewski T.M."/>
            <person name="Davidsen T.M."/>
            <person name="Wayne K.J."/>
            <person name="Tettelin H."/>
            <person name="Glass J.I."/>
            <person name="Rusch D."/>
            <person name="Podicherti R."/>
            <person name="Tsui H.-C.T."/>
            <person name="Winkler M.E."/>
        </authorList>
    </citation>
    <scope>NUCLEOTIDE SEQUENCE</scope>
</reference>
<dbReference type="GO" id="GO:0008168">
    <property type="term" value="F:methyltransferase activity"/>
    <property type="evidence" value="ECO:0007669"/>
    <property type="project" value="InterPro"/>
</dbReference>
<dbReference type="InterPro" id="IPR004538">
    <property type="entry name" value="Hemolysin_A/TlyA"/>
</dbReference>
<dbReference type="SUPFAM" id="SSF55174">
    <property type="entry name" value="Alpha-L RNA-binding motif"/>
    <property type="match status" value="1"/>
</dbReference>
<organism evidence="4">
    <name type="scientific">marine metagenome</name>
    <dbReference type="NCBI Taxonomy" id="408172"/>
    <lineage>
        <taxon>unclassified sequences</taxon>
        <taxon>metagenomes</taxon>
        <taxon>ecological metagenomes</taxon>
    </lineage>
</organism>
<dbReference type="GO" id="GO:0032259">
    <property type="term" value="P:methylation"/>
    <property type="evidence" value="ECO:0007669"/>
    <property type="project" value="InterPro"/>
</dbReference>
<dbReference type="SMART" id="SM00363">
    <property type="entry name" value="S4"/>
    <property type="match status" value="1"/>
</dbReference>
<protein>
    <recommendedName>
        <fullName evidence="3">RNA-binding S4 domain-containing protein</fullName>
    </recommendedName>
</protein>
<accession>A0A381PG54</accession>
<dbReference type="SUPFAM" id="SSF53335">
    <property type="entry name" value="S-adenosyl-L-methionine-dependent methyltransferases"/>
    <property type="match status" value="1"/>
</dbReference>
<evidence type="ECO:0000259" key="3">
    <source>
        <dbReference type="SMART" id="SM00363"/>
    </source>
</evidence>
<dbReference type="NCBIfam" id="TIGR00478">
    <property type="entry name" value="tly"/>
    <property type="match status" value="1"/>
</dbReference>
<dbReference type="PANTHER" id="PTHR32319:SF0">
    <property type="entry name" value="BACTERIAL HEMOLYSIN-LIKE PROTEIN"/>
    <property type="match status" value="1"/>
</dbReference>
<dbReference type="InterPro" id="IPR002942">
    <property type="entry name" value="S4_RNA-bd"/>
</dbReference>
<dbReference type="PIRSF" id="PIRSF005578">
    <property type="entry name" value="TlyA"/>
    <property type="match status" value="1"/>
</dbReference>
<evidence type="ECO:0000313" key="4">
    <source>
        <dbReference type="EMBL" id="SUZ65985.1"/>
    </source>
</evidence>
<dbReference type="Pfam" id="PF01728">
    <property type="entry name" value="FtsJ"/>
    <property type="match status" value="1"/>
</dbReference>
<evidence type="ECO:0000256" key="2">
    <source>
        <dbReference type="ARBA" id="ARBA00029460"/>
    </source>
</evidence>
<dbReference type="CDD" id="cd02440">
    <property type="entry name" value="AdoMet_MTases"/>
    <property type="match status" value="1"/>
</dbReference>
<name>A0A381PG54_9ZZZZ</name>
<dbReference type="InterPro" id="IPR002877">
    <property type="entry name" value="RNA_MeTrfase_FtsJ_dom"/>
</dbReference>
<dbReference type="AlphaFoldDB" id="A0A381PG54"/>
<dbReference type="GO" id="GO:0003723">
    <property type="term" value="F:RNA binding"/>
    <property type="evidence" value="ECO:0007669"/>
    <property type="project" value="UniProtKB-KW"/>
</dbReference>
<dbReference type="EMBL" id="UINC01000972">
    <property type="protein sequence ID" value="SUZ65985.1"/>
    <property type="molecule type" value="Genomic_DNA"/>
</dbReference>